<comment type="similarity">
    <text evidence="2 11">Belongs to the shikimate kinase family.</text>
</comment>
<name>A0A1L2ZM16_9MICC</name>
<dbReference type="EC" id="2.7.1.71" evidence="3 11"/>
<dbReference type="Gene3D" id="3.40.50.300">
    <property type="entry name" value="P-loop containing nucleotide triphosphate hydrolases"/>
    <property type="match status" value="1"/>
</dbReference>
<keyword evidence="5 11" id="KW-0808">Transferase</keyword>
<feature type="binding site" evidence="11">
    <location>
        <position position="79"/>
    </location>
    <ligand>
        <name>substrate</name>
    </ligand>
</feature>
<dbReference type="Proteomes" id="UP000183530">
    <property type="component" value="Chromosome"/>
</dbReference>
<dbReference type="PANTHER" id="PTHR21087:SF16">
    <property type="entry name" value="SHIKIMATE KINASE 1, CHLOROPLASTIC"/>
    <property type="match status" value="1"/>
</dbReference>
<evidence type="ECO:0000256" key="1">
    <source>
        <dbReference type="ARBA" id="ARBA00004842"/>
    </source>
</evidence>
<feature type="binding site" evidence="11">
    <location>
        <position position="136"/>
    </location>
    <ligand>
        <name>substrate</name>
    </ligand>
</feature>
<evidence type="ECO:0000256" key="6">
    <source>
        <dbReference type="ARBA" id="ARBA00022741"/>
    </source>
</evidence>
<feature type="binding site" evidence="11">
    <location>
        <position position="58"/>
    </location>
    <ligand>
        <name>substrate</name>
    </ligand>
</feature>
<keyword evidence="4 11" id="KW-0028">Amino-acid biosynthesis</keyword>
<keyword evidence="6 11" id="KW-0547">Nucleotide-binding</keyword>
<evidence type="ECO:0000256" key="4">
    <source>
        <dbReference type="ARBA" id="ARBA00022605"/>
    </source>
</evidence>
<keyword evidence="9 11" id="KW-0057">Aromatic amino acid biosynthesis</keyword>
<comment type="subcellular location">
    <subcellularLocation>
        <location evidence="11">Cytoplasm</location>
    </subcellularLocation>
</comment>
<comment type="function">
    <text evidence="11">Catalyzes the specific phosphorylation of the 3-hydroxyl group of shikimic acid using ATP as a cosubstrate.</text>
</comment>
<dbReference type="CDD" id="cd00464">
    <property type="entry name" value="SK"/>
    <property type="match status" value="1"/>
</dbReference>
<dbReference type="UniPathway" id="UPA00053">
    <property type="reaction ID" value="UER00088"/>
</dbReference>
<dbReference type="STRING" id="556325.BHE16_02365"/>
<dbReference type="EMBL" id="CP018135">
    <property type="protein sequence ID" value="APF40052.1"/>
    <property type="molecule type" value="Genomic_DNA"/>
</dbReference>
<dbReference type="OrthoDB" id="9800332at2"/>
<evidence type="ECO:0000256" key="9">
    <source>
        <dbReference type="ARBA" id="ARBA00023141"/>
    </source>
</evidence>
<keyword evidence="11" id="KW-0479">Metal-binding</keyword>
<feature type="binding site" evidence="11">
    <location>
        <position position="17"/>
    </location>
    <ligand>
        <name>Mg(2+)</name>
        <dbReference type="ChEBI" id="CHEBI:18420"/>
    </ligand>
</feature>
<comment type="pathway">
    <text evidence="1 11">Metabolic intermediate biosynthesis; chorismate biosynthesis; chorismate from D-erythrose 4-phosphate and phosphoenolpyruvate: step 5/7.</text>
</comment>
<keyword evidence="11" id="KW-0460">Magnesium</keyword>
<keyword evidence="11" id="KW-0963">Cytoplasm</keyword>
<dbReference type="GO" id="GO:0009073">
    <property type="term" value="P:aromatic amino acid family biosynthetic process"/>
    <property type="evidence" value="ECO:0007669"/>
    <property type="project" value="UniProtKB-KW"/>
</dbReference>
<dbReference type="GO" id="GO:0005524">
    <property type="term" value="F:ATP binding"/>
    <property type="evidence" value="ECO:0007669"/>
    <property type="project" value="UniProtKB-UniRule"/>
</dbReference>
<feature type="binding site" evidence="11">
    <location>
        <position position="35"/>
    </location>
    <ligand>
        <name>substrate</name>
    </ligand>
</feature>
<sequence length="185" mass="20124">MTQGPIFLIGPMASGKTSIGKALAKHLGRDFIDTDKIVVQRHGSIAEIFASHGEAEFRRLETETLKEVASSSSVIATGGGSILSPENRRVIAESGPAVYLEIDEAAVTPRISEQGARPLLAGEDPVKRWVSIFTEREHLYREMATVSIDARTKPPRVLARDIAHRLGLEAPHTTDELLSTNEDDS</sequence>
<comment type="subunit">
    <text evidence="11">Monomer.</text>
</comment>
<dbReference type="PANTHER" id="PTHR21087">
    <property type="entry name" value="SHIKIMATE KINASE"/>
    <property type="match status" value="1"/>
</dbReference>
<evidence type="ECO:0000256" key="8">
    <source>
        <dbReference type="ARBA" id="ARBA00022840"/>
    </source>
</evidence>
<feature type="binding site" evidence="11">
    <location>
        <position position="117"/>
    </location>
    <ligand>
        <name>ATP</name>
        <dbReference type="ChEBI" id="CHEBI:30616"/>
    </ligand>
</feature>
<dbReference type="InterPro" id="IPR031322">
    <property type="entry name" value="Shikimate/glucono_kinase"/>
</dbReference>
<dbReference type="InterPro" id="IPR000623">
    <property type="entry name" value="Shikimate_kinase/TSH1"/>
</dbReference>
<dbReference type="GO" id="GO:0009423">
    <property type="term" value="P:chorismate biosynthetic process"/>
    <property type="evidence" value="ECO:0007669"/>
    <property type="project" value="UniProtKB-UniRule"/>
</dbReference>
<reference evidence="12 13" key="1">
    <citation type="submission" date="2016-11" db="EMBL/GenBank/DDBJ databases">
        <title>Genome sequencing of Zhihengliuella aestuarii B18 antagonistic to Plasmodiophora brassicae.</title>
        <authorList>
            <person name="Luo Y."/>
        </authorList>
    </citation>
    <scope>NUCLEOTIDE SEQUENCE [LARGE SCALE GENOMIC DNA]</scope>
    <source>
        <strain evidence="12 13">B18</strain>
    </source>
</reference>
<proteinExistence type="inferred from homology"/>
<dbReference type="PROSITE" id="PS01128">
    <property type="entry name" value="SHIKIMATE_KINASE"/>
    <property type="match status" value="1"/>
</dbReference>
<evidence type="ECO:0000256" key="11">
    <source>
        <dbReference type="HAMAP-Rule" id="MF_00109"/>
    </source>
</evidence>
<dbReference type="Pfam" id="PF01202">
    <property type="entry name" value="SKI"/>
    <property type="match status" value="1"/>
</dbReference>
<evidence type="ECO:0000313" key="12">
    <source>
        <dbReference type="EMBL" id="APF40052.1"/>
    </source>
</evidence>
<keyword evidence="13" id="KW-1185">Reference proteome</keyword>
<dbReference type="GO" id="GO:0008652">
    <property type="term" value="P:amino acid biosynthetic process"/>
    <property type="evidence" value="ECO:0007669"/>
    <property type="project" value="UniProtKB-KW"/>
</dbReference>
<dbReference type="HAMAP" id="MF_00109">
    <property type="entry name" value="Shikimate_kinase"/>
    <property type="match status" value="1"/>
</dbReference>
<gene>
    <name evidence="11" type="primary">aroK</name>
    <name evidence="12" type="ORF">BHE16_02365</name>
</gene>
<dbReference type="GO" id="GO:0005829">
    <property type="term" value="C:cytosol"/>
    <property type="evidence" value="ECO:0007669"/>
    <property type="project" value="TreeGrafter"/>
</dbReference>
<dbReference type="InterPro" id="IPR027417">
    <property type="entry name" value="P-loop_NTPase"/>
</dbReference>
<comment type="catalytic activity">
    <reaction evidence="10 11">
        <text>shikimate + ATP = 3-phosphoshikimate + ADP + H(+)</text>
        <dbReference type="Rhea" id="RHEA:13121"/>
        <dbReference type="ChEBI" id="CHEBI:15378"/>
        <dbReference type="ChEBI" id="CHEBI:30616"/>
        <dbReference type="ChEBI" id="CHEBI:36208"/>
        <dbReference type="ChEBI" id="CHEBI:145989"/>
        <dbReference type="ChEBI" id="CHEBI:456216"/>
        <dbReference type="EC" id="2.7.1.71"/>
    </reaction>
</comment>
<evidence type="ECO:0000256" key="5">
    <source>
        <dbReference type="ARBA" id="ARBA00022679"/>
    </source>
</evidence>
<accession>A0A1L2ZM16</accession>
<keyword evidence="8 11" id="KW-0067">ATP-binding</keyword>
<dbReference type="InterPro" id="IPR023000">
    <property type="entry name" value="Shikimate_kinase_CS"/>
</dbReference>
<protein>
    <recommendedName>
        <fullName evidence="3 11">Shikimate kinase</fullName>
        <shortName evidence="11">SK</shortName>
        <ecNumber evidence="3 11">2.7.1.71</ecNumber>
    </recommendedName>
</protein>
<evidence type="ECO:0000256" key="3">
    <source>
        <dbReference type="ARBA" id="ARBA00012154"/>
    </source>
</evidence>
<evidence type="ECO:0000256" key="10">
    <source>
        <dbReference type="ARBA" id="ARBA00048567"/>
    </source>
</evidence>
<dbReference type="GO" id="GO:0004765">
    <property type="term" value="F:shikimate kinase activity"/>
    <property type="evidence" value="ECO:0007669"/>
    <property type="project" value="UniProtKB-UniRule"/>
</dbReference>
<feature type="binding site" evidence="11">
    <location>
        <begin position="13"/>
        <end position="18"/>
    </location>
    <ligand>
        <name>ATP</name>
        <dbReference type="ChEBI" id="CHEBI:30616"/>
    </ligand>
</feature>
<dbReference type="RefSeq" id="WP_071893530.1">
    <property type="nucleotide sequence ID" value="NZ_CP018135.1"/>
</dbReference>
<dbReference type="PRINTS" id="PR01100">
    <property type="entry name" value="SHIKIMTKNASE"/>
</dbReference>
<dbReference type="AlphaFoldDB" id="A0A1L2ZM16"/>
<evidence type="ECO:0000256" key="2">
    <source>
        <dbReference type="ARBA" id="ARBA00006997"/>
    </source>
</evidence>
<dbReference type="GO" id="GO:0000287">
    <property type="term" value="F:magnesium ion binding"/>
    <property type="evidence" value="ECO:0007669"/>
    <property type="project" value="UniProtKB-UniRule"/>
</dbReference>
<comment type="cofactor">
    <cofactor evidence="11">
        <name>Mg(2+)</name>
        <dbReference type="ChEBI" id="CHEBI:18420"/>
    </cofactor>
    <text evidence="11">Binds 1 Mg(2+) ion per subunit.</text>
</comment>
<keyword evidence="7 11" id="KW-0418">Kinase</keyword>
<organism evidence="12 13">
    <name type="scientific">Neomicrococcus aestuarii</name>
    <dbReference type="NCBI Taxonomy" id="556325"/>
    <lineage>
        <taxon>Bacteria</taxon>
        <taxon>Bacillati</taxon>
        <taxon>Actinomycetota</taxon>
        <taxon>Actinomycetes</taxon>
        <taxon>Micrococcales</taxon>
        <taxon>Micrococcaceae</taxon>
        <taxon>Neomicrococcus</taxon>
    </lineage>
</organism>
<dbReference type="KEGG" id="nae:BHE16_02365"/>
<comment type="caution">
    <text evidence="11">Lacks conserved residue(s) required for the propagation of feature annotation.</text>
</comment>
<evidence type="ECO:0000313" key="13">
    <source>
        <dbReference type="Proteomes" id="UP000183530"/>
    </source>
</evidence>
<evidence type="ECO:0000256" key="7">
    <source>
        <dbReference type="ARBA" id="ARBA00022777"/>
    </source>
</evidence>
<dbReference type="SUPFAM" id="SSF52540">
    <property type="entry name" value="P-loop containing nucleoside triphosphate hydrolases"/>
    <property type="match status" value="1"/>
</dbReference>